<comment type="similarity">
    <text evidence="2">Belongs to the CSC1 (TC 1.A.17) family.</text>
</comment>
<feature type="transmembrane region" description="Helical" evidence="8">
    <location>
        <begin position="662"/>
        <end position="682"/>
    </location>
</feature>
<dbReference type="OrthoDB" id="1689567at2759"/>
<accession>A0A9W9N1F3</accession>
<comment type="caution">
    <text evidence="12">The sequence shown here is derived from an EMBL/GenBank/DDBJ whole genome shotgun (WGS) entry which is preliminary data.</text>
</comment>
<feature type="transmembrane region" description="Helical" evidence="8">
    <location>
        <begin position="183"/>
        <end position="202"/>
    </location>
</feature>
<dbReference type="GO" id="GO:0005227">
    <property type="term" value="F:calcium-activated cation channel activity"/>
    <property type="evidence" value="ECO:0007669"/>
    <property type="project" value="InterPro"/>
</dbReference>
<dbReference type="InterPro" id="IPR045122">
    <property type="entry name" value="Csc1-like"/>
</dbReference>
<evidence type="ECO:0000256" key="3">
    <source>
        <dbReference type="ARBA" id="ARBA00022448"/>
    </source>
</evidence>
<proteinExistence type="inferred from homology"/>
<comment type="subcellular location">
    <subcellularLocation>
        <location evidence="1">Membrane</location>
        <topology evidence="1">Multi-pass membrane protein</topology>
    </subcellularLocation>
</comment>
<evidence type="ECO:0000256" key="8">
    <source>
        <dbReference type="SAM" id="Phobius"/>
    </source>
</evidence>
<evidence type="ECO:0000256" key="6">
    <source>
        <dbReference type="ARBA" id="ARBA00023136"/>
    </source>
</evidence>
<protein>
    <recommendedName>
        <fullName evidence="14">CSC1/OSCA1-like 7TM region domain-containing protein</fullName>
    </recommendedName>
</protein>
<name>A0A9W9N1F3_9EURO</name>
<feature type="region of interest" description="Disordered" evidence="7">
    <location>
        <begin position="295"/>
        <end position="314"/>
    </location>
</feature>
<feature type="transmembrane region" description="Helical" evidence="8">
    <location>
        <begin position="729"/>
        <end position="749"/>
    </location>
</feature>
<feature type="transmembrane region" description="Helical" evidence="8">
    <location>
        <begin position="40"/>
        <end position="60"/>
    </location>
</feature>
<dbReference type="PANTHER" id="PTHR13018">
    <property type="entry name" value="PROBABLE MEMBRANE PROTEIN DUF221-RELATED"/>
    <property type="match status" value="1"/>
</dbReference>
<dbReference type="PANTHER" id="PTHR13018:SF5">
    <property type="entry name" value="RE44586P"/>
    <property type="match status" value="1"/>
</dbReference>
<evidence type="ECO:0000256" key="5">
    <source>
        <dbReference type="ARBA" id="ARBA00022989"/>
    </source>
</evidence>
<feature type="transmembrane region" description="Helical" evidence="8">
    <location>
        <begin position="441"/>
        <end position="462"/>
    </location>
</feature>
<evidence type="ECO:0000313" key="12">
    <source>
        <dbReference type="EMBL" id="KAJ5211495.1"/>
    </source>
</evidence>
<feature type="compositionally biased region" description="Polar residues" evidence="7">
    <location>
        <begin position="302"/>
        <end position="314"/>
    </location>
</feature>
<feature type="transmembrane region" description="Helical" evidence="8">
    <location>
        <begin position="634"/>
        <end position="656"/>
    </location>
</feature>
<gene>
    <name evidence="12" type="ORF">N7498_003141</name>
</gene>
<evidence type="ECO:0000259" key="11">
    <source>
        <dbReference type="Pfam" id="PF14703"/>
    </source>
</evidence>
<evidence type="ECO:0000259" key="9">
    <source>
        <dbReference type="Pfam" id="PF02714"/>
    </source>
</evidence>
<dbReference type="Pfam" id="PF14703">
    <property type="entry name" value="PHM7_cyt"/>
    <property type="match status" value="1"/>
</dbReference>
<dbReference type="InterPro" id="IPR003864">
    <property type="entry name" value="CSC1/OSCA1-like_7TM"/>
</dbReference>
<feature type="region of interest" description="Disordered" evidence="7">
    <location>
        <begin position="152"/>
        <end position="173"/>
    </location>
</feature>
<dbReference type="EMBL" id="JAPQKR010000008">
    <property type="protein sequence ID" value="KAJ5211495.1"/>
    <property type="molecule type" value="Genomic_DNA"/>
</dbReference>
<keyword evidence="3" id="KW-0813">Transport</keyword>
<dbReference type="InterPro" id="IPR027815">
    <property type="entry name" value="CSC1/OSCA1-like_cyt"/>
</dbReference>
<feature type="domain" description="CSC1/OSCA1-like 7TM region" evidence="9">
    <location>
        <begin position="440"/>
        <end position="717"/>
    </location>
</feature>
<reference evidence="12" key="2">
    <citation type="journal article" date="2023" name="IMA Fungus">
        <title>Comparative genomic study of the Penicillium genus elucidates a diverse pangenome and 15 lateral gene transfer events.</title>
        <authorList>
            <person name="Petersen C."/>
            <person name="Sorensen T."/>
            <person name="Nielsen M.R."/>
            <person name="Sondergaard T.E."/>
            <person name="Sorensen J.L."/>
            <person name="Fitzpatrick D.A."/>
            <person name="Frisvad J.C."/>
            <person name="Nielsen K.L."/>
        </authorList>
    </citation>
    <scope>NUCLEOTIDE SEQUENCE</scope>
    <source>
        <strain evidence="12">IBT 15544</strain>
    </source>
</reference>
<evidence type="ECO:0000256" key="7">
    <source>
        <dbReference type="SAM" id="MobiDB-lite"/>
    </source>
</evidence>
<feature type="transmembrane region" description="Helical" evidence="8">
    <location>
        <begin position="586"/>
        <end position="614"/>
    </location>
</feature>
<feature type="transmembrane region" description="Helical" evidence="8">
    <location>
        <begin position="495"/>
        <end position="514"/>
    </location>
</feature>
<evidence type="ECO:0000256" key="4">
    <source>
        <dbReference type="ARBA" id="ARBA00022692"/>
    </source>
</evidence>
<feature type="transmembrane region" description="Helical" evidence="8">
    <location>
        <begin position="120"/>
        <end position="141"/>
    </location>
</feature>
<evidence type="ECO:0000313" key="13">
    <source>
        <dbReference type="Proteomes" id="UP001150904"/>
    </source>
</evidence>
<evidence type="ECO:0000259" key="10">
    <source>
        <dbReference type="Pfam" id="PF13967"/>
    </source>
</evidence>
<feature type="transmembrane region" description="Helical" evidence="8">
    <location>
        <begin position="703"/>
        <end position="723"/>
    </location>
</feature>
<evidence type="ECO:0008006" key="14">
    <source>
        <dbReference type="Google" id="ProtNLM"/>
    </source>
</evidence>
<keyword evidence="13" id="KW-1185">Reference proteome</keyword>
<keyword evidence="6 8" id="KW-0472">Membrane</keyword>
<dbReference type="InterPro" id="IPR032880">
    <property type="entry name" value="CSC1/OSCA1-like_N"/>
</dbReference>
<evidence type="ECO:0000256" key="2">
    <source>
        <dbReference type="ARBA" id="ARBA00007779"/>
    </source>
</evidence>
<dbReference type="RefSeq" id="XP_058309665.1">
    <property type="nucleotide sequence ID" value="XM_058450203.1"/>
</dbReference>
<keyword evidence="4 8" id="KW-0812">Transmembrane</keyword>
<organism evidence="12 13">
    <name type="scientific">Penicillium cinerascens</name>
    <dbReference type="NCBI Taxonomy" id="70096"/>
    <lineage>
        <taxon>Eukaryota</taxon>
        <taxon>Fungi</taxon>
        <taxon>Dikarya</taxon>
        <taxon>Ascomycota</taxon>
        <taxon>Pezizomycotina</taxon>
        <taxon>Eurotiomycetes</taxon>
        <taxon>Eurotiomycetidae</taxon>
        <taxon>Eurotiales</taxon>
        <taxon>Aspergillaceae</taxon>
        <taxon>Penicillium</taxon>
    </lineage>
</organism>
<dbReference type="GO" id="GO:0005886">
    <property type="term" value="C:plasma membrane"/>
    <property type="evidence" value="ECO:0007669"/>
    <property type="project" value="TreeGrafter"/>
</dbReference>
<dbReference type="Proteomes" id="UP001150904">
    <property type="component" value="Unassembled WGS sequence"/>
</dbReference>
<evidence type="ECO:0000256" key="1">
    <source>
        <dbReference type="ARBA" id="ARBA00004141"/>
    </source>
</evidence>
<reference evidence="12" key="1">
    <citation type="submission" date="2022-12" db="EMBL/GenBank/DDBJ databases">
        <authorList>
            <person name="Petersen C."/>
        </authorList>
    </citation>
    <scope>NUCLEOTIDE SEQUENCE</scope>
    <source>
        <strain evidence="12">IBT 15544</strain>
    </source>
</reference>
<dbReference type="GeneID" id="83177504"/>
<feature type="domain" description="CSC1/OSCA1-like cytosolic" evidence="11">
    <location>
        <begin position="224"/>
        <end position="428"/>
    </location>
</feature>
<feature type="domain" description="CSC1/OSCA1-like N-terminal transmembrane" evidence="10">
    <location>
        <begin position="39"/>
        <end position="203"/>
    </location>
</feature>
<dbReference type="AlphaFoldDB" id="A0A9W9N1F3"/>
<sequence>MSLTTSAATALWTVLADDPDDNGREGSGWGDQTKQQRDLYTQIVISSALGLGAFLSFCVLRPKWTELYAARRKQRNAASHLPELPDSFFGWIPVLYRITEDEILQSAGLDAYVFLSFFKFAIRFLLSVFFFAVAVLLPVHYKYTGNNGLPGWDHEDGPGDKPASKVGELSKDKGKNGDNPEYLWIYVLFTYVFSGLAIYLLLQQTDKIIRVRQTYLGNQTSTTDRTVRLSGIPRDLSTEDKIKDFVEGLRVGKVESVTLCRKWGELDKLIDERMKIVRQLERAWTKHMGFKRPRRDRGDTLPLTNQPPYANNGTLDEDDERAQLLSGAHQDHVSGYAHERPKARIWYGPLKLRYNTIDAIDYYEEKLRRIDEQIQSAREKEYPSTEIAFVTMSSIAASQMLVQAILDPHPMQMFARLAPAPADVIWKNTYLSRSRRMTQSWLITVLIGFLTVFFSVLLLPIASLLQLETLHKIVPQLAEFLKIHPLLKSLVQTGLPTLAFSLLTVAVPYLYEWLSNNQGMTSRGDVELSIISKNFFFSFFNLFLVFTVIGTASGFYGFWEHLRDAFKDATTIAFALAKSLEGLAPFYINLLVLQGLGLFPFRLLEFGSVALYPLQFLRARTPREYAELSTPPQFSYGLSIPQTILVLIICIVYSIFPSSWLICLFGLVYFSIGQFIYKYQLLYAMDHQQHSTGRAWPMICNRVFIGLVVYQLAMIGVLALRTAATRQLLLVPLLVPLLIFTVWFTYWFARTYEPLMKFIALKSINRDLSGGGELSPSPSNTFSPPSGMDRDALPIRIGGHELELRLKKYVNPSLIVPLHGAWLPGHRPSRSNGGPLFENHETSNNIHP</sequence>
<dbReference type="Pfam" id="PF02714">
    <property type="entry name" value="RSN1_7TM"/>
    <property type="match status" value="1"/>
</dbReference>
<keyword evidence="5 8" id="KW-1133">Transmembrane helix</keyword>
<feature type="transmembrane region" description="Helical" evidence="8">
    <location>
        <begin position="535"/>
        <end position="559"/>
    </location>
</feature>
<dbReference type="Pfam" id="PF13967">
    <property type="entry name" value="RSN1_TM"/>
    <property type="match status" value="1"/>
</dbReference>